<dbReference type="OrthoDB" id="70588at2759"/>
<feature type="compositionally biased region" description="Basic and acidic residues" evidence="1">
    <location>
        <begin position="52"/>
        <end position="61"/>
    </location>
</feature>
<name>A0A0D0AF62_9AGAM</name>
<dbReference type="InParanoid" id="A0A0D0AF62"/>
<dbReference type="AlphaFoldDB" id="A0A0D0AF62"/>
<feature type="compositionally biased region" description="Low complexity" evidence="1">
    <location>
        <begin position="62"/>
        <end position="72"/>
    </location>
</feature>
<feature type="compositionally biased region" description="Low complexity" evidence="1">
    <location>
        <begin position="28"/>
        <end position="51"/>
    </location>
</feature>
<keyword evidence="3" id="KW-1185">Reference proteome</keyword>
<dbReference type="STRING" id="930992.A0A0D0AF62"/>
<organism evidence="2 3">
    <name type="scientific">Suillus luteus UH-Slu-Lm8-n1</name>
    <dbReference type="NCBI Taxonomy" id="930992"/>
    <lineage>
        <taxon>Eukaryota</taxon>
        <taxon>Fungi</taxon>
        <taxon>Dikarya</taxon>
        <taxon>Basidiomycota</taxon>
        <taxon>Agaricomycotina</taxon>
        <taxon>Agaricomycetes</taxon>
        <taxon>Agaricomycetidae</taxon>
        <taxon>Boletales</taxon>
        <taxon>Suillineae</taxon>
        <taxon>Suillaceae</taxon>
        <taxon>Suillus</taxon>
    </lineage>
</organism>
<accession>A0A0D0AF62</accession>
<protein>
    <submittedName>
        <fullName evidence="2">Uncharacterized protein</fullName>
    </submittedName>
</protein>
<evidence type="ECO:0000313" key="3">
    <source>
        <dbReference type="Proteomes" id="UP000054485"/>
    </source>
</evidence>
<proteinExistence type="predicted"/>
<dbReference type="HOGENOM" id="CLU_1679125_0_0_1"/>
<reference evidence="2 3" key="1">
    <citation type="submission" date="2014-04" db="EMBL/GenBank/DDBJ databases">
        <authorList>
            <consortium name="DOE Joint Genome Institute"/>
            <person name="Kuo A."/>
            <person name="Ruytinx J."/>
            <person name="Rineau F."/>
            <person name="Colpaert J."/>
            <person name="Kohler A."/>
            <person name="Nagy L.G."/>
            <person name="Floudas D."/>
            <person name="Copeland A."/>
            <person name="Barry K.W."/>
            <person name="Cichocki N."/>
            <person name="Veneault-Fourrey C."/>
            <person name="LaButti K."/>
            <person name="Lindquist E.A."/>
            <person name="Lipzen A."/>
            <person name="Lundell T."/>
            <person name="Morin E."/>
            <person name="Murat C."/>
            <person name="Sun H."/>
            <person name="Tunlid A."/>
            <person name="Henrissat B."/>
            <person name="Grigoriev I.V."/>
            <person name="Hibbett D.S."/>
            <person name="Martin F."/>
            <person name="Nordberg H.P."/>
            <person name="Cantor M.N."/>
            <person name="Hua S.X."/>
        </authorList>
    </citation>
    <scope>NUCLEOTIDE SEQUENCE [LARGE SCALE GENOMIC DNA]</scope>
    <source>
        <strain evidence="2 3">UH-Slu-Lm8-n1</strain>
    </source>
</reference>
<evidence type="ECO:0000313" key="2">
    <source>
        <dbReference type="EMBL" id="KIK32847.1"/>
    </source>
</evidence>
<gene>
    <name evidence="2" type="ORF">CY34DRAFT_18765</name>
</gene>
<feature type="region of interest" description="Disordered" evidence="1">
    <location>
        <begin position="24"/>
        <end position="84"/>
    </location>
</feature>
<reference evidence="3" key="2">
    <citation type="submission" date="2015-01" db="EMBL/GenBank/DDBJ databases">
        <title>Evolutionary Origins and Diversification of the Mycorrhizal Mutualists.</title>
        <authorList>
            <consortium name="DOE Joint Genome Institute"/>
            <consortium name="Mycorrhizal Genomics Consortium"/>
            <person name="Kohler A."/>
            <person name="Kuo A."/>
            <person name="Nagy L.G."/>
            <person name="Floudas D."/>
            <person name="Copeland A."/>
            <person name="Barry K.W."/>
            <person name="Cichocki N."/>
            <person name="Veneault-Fourrey C."/>
            <person name="LaButti K."/>
            <person name="Lindquist E.A."/>
            <person name="Lipzen A."/>
            <person name="Lundell T."/>
            <person name="Morin E."/>
            <person name="Murat C."/>
            <person name="Riley R."/>
            <person name="Ohm R."/>
            <person name="Sun H."/>
            <person name="Tunlid A."/>
            <person name="Henrissat B."/>
            <person name="Grigoriev I.V."/>
            <person name="Hibbett D.S."/>
            <person name="Martin F."/>
        </authorList>
    </citation>
    <scope>NUCLEOTIDE SEQUENCE [LARGE SCALE GENOMIC DNA]</scope>
    <source>
        <strain evidence="3">UH-Slu-Lm8-n1</strain>
    </source>
</reference>
<sequence length="157" mass="17267">MHITTSTDLSDIEHLVLSGKLFSTNTDSCSSSPERSPSPTLAFASASTSSDTSHHHSHSDGSHQQQQQYQQQELIGMGPGRTGVKGVIHDSHEAAALKASRRAHEMDEVRRRMEKAHLGGKTFLEEEAEALKATVSSIAFIPFLACRILLQRDNRYI</sequence>
<dbReference type="Proteomes" id="UP000054485">
    <property type="component" value="Unassembled WGS sequence"/>
</dbReference>
<dbReference type="EMBL" id="KN836096">
    <property type="protein sequence ID" value="KIK32847.1"/>
    <property type="molecule type" value="Genomic_DNA"/>
</dbReference>
<evidence type="ECO:0000256" key="1">
    <source>
        <dbReference type="SAM" id="MobiDB-lite"/>
    </source>
</evidence>